<evidence type="ECO:0000259" key="13">
    <source>
        <dbReference type="PROSITE" id="PS51270"/>
    </source>
</evidence>
<evidence type="ECO:0000313" key="15">
    <source>
        <dbReference type="Proteomes" id="UP000289738"/>
    </source>
</evidence>
<dbReference type="PANTHER" id="PTHR48062">
    <property type="entry name" value="RECEPTOR-LIKE PROTEIN 14"/>
    <property type="match status" value="1"/>
</dbReference>
<reference evidence="14 15" key="1">
    <citation type="submission" date="2019-01" db="EMBL/GenBank/DDBJ databases">
        <title>Sequencing of cultivated peanut Arachis hypogaea provides insights into genome evolution and oil improvement.</title>
        <authorList>
            <person name="Chen X."/>
        </authorList>
    </citation>
    <scope>NUCLEOTIDE SEQUENCE [LARGE SCALE GENOMIC DNA]</scope>
    <source>
        <strain evidence="15">cv. Fuhuasheng</strain>
        <tissue evidence="14">Leaves</tissue>
    </source>
</reference>
<comment type="similarity">
    <text evidence="2">Belongs to the RLP family.</text>
</comment>
<evidence type="ECO:0000256" key="3">
    <source>
        <dbReference type="ARBA" id="ARBA00022475"/>
    </source>
</evidence>
<dbReference type="SUPFAM" id="SSF52058">
    <property type="entry name" value="L domain-like"/>
    <property type="match status" value="1"/>
</dbReference>
<keyword evidence="11" id="KW-0863">Zinc-finger</keyword>
<dbReference type="GO" id="GO:0005886">
    <property type="term" value="C:plasma membrane"/>
    <property type="evidence" value="ECO:0007669"/>
    <property type="project" value="UniProtKB-SubCell"/>
</dbReference>
<evidence type="ECO:0000256" key="2">
    <source>
        <dbReference type="ARBA" id="ARBA00009592"/>
    </source>
</evidence>
<evidence type="ECO:0000256" key="6">
    <source>
        <dbReference type="ARBA" id="ARBA00022729"/>
    </source>
</evidence>
<evidence type="ECO:0000256" key="9">
    <source>
        <dbReference type="ARBA" id="ARBA00023136"/>
    </source>
</evidence>
<dbReference type="PROSITE" id="PS51270">
    <property type="entry name" value="ZF_CTCHY"/>
    <property type="match status" value="1"/>
</dbReference>
<keyword evidence="8" id="KW-1133">Transmembrane helix</keyword>
<feature type="compositionally biased region" description="Low complexity" evidence="12">
    <location>
        <begin position="38"/>
        <end position="47"/>
    </location>
</feature>
<keyword evidence="11" id="KW-0862">Zinc</keyword>
<evidence type="ECO:0000256" key="11">
    <source>
        <dbReference type="PROSITE-ProRule" id="PRU00965"/>
    </source>
</evidence>
<keyword evidence="5" id="KW-0812">Transmembrane</keyword>
<evidence type="ECO:0000256" key="1">
    <source>
        <dbReference type="ARBA" id="ARBA00004236"/>
    </source>
</evidence>
<keyword evidence="4" id="KW-0433">Leucine-rich repeat</keyword>
<dbReference type="InterPro" id="IPR037275">
    <property type="entry name" value="Znf_CTCHY_sf"/>
</dbReference>
<dbReference type="Pfam" id="PF00560">
    <property type="entry name" value="LRR_1"/>
    <property type="match status" value="2"/>
</dbReference>
<organism evidence="14 15">
    <name type="scientific">Arachis hypogaea</name>
    <name type="common">Peanut</name>
    <dbReference type="NCBI Taxonomy" id="3818"/>
    <lineage>
        <taxon>Eukaryota</taxon>
        <taxon>Viridiplantae</taxon>
        <taxon>Streptophyta</taxon>
        <taxon>Embryophyta</taxon>
        <taxon>Tracheophyta</taxon>
        <taxon>Spermatophyta</taxon>
        <taxon>Magnoliopsida</taxon>
        <taxon>eudicotyledons</taxon>
        <taxon>Gunneridae</taxon>
        <taxon>Pentapetalae</taxon>
        <taxon>rosids</taxon>
        <taxon>fabids</taxon>
        <taxon>Fabales</taxon>
        <taxon>Fabaceae</taxon>
        <taxon>Papilionoideae</taxon>
        <taxon>50 kb inversion clade</taxon>
        <taxon>dalbergioids sensu lato</taxon>
        <taxon>Dalbergieae</taxon>
        <taxon>Pterocarpus clade</taxon>
        <taxon>Arachis</taxon>
    </lineage>
</organism>
<keyword evidence="11" id="KW-0479">Metal-binding</keyword>
<comment type="subcellular location">
    <subcellularLocation>
        <location evidence="1">Cell membrane</location>
    </subcellularLocation>
    <subcellularLocation>
        <location evidence="10">Endomembrane system</location>
        <topology evidence="10">Single-pass membrane protein</topology>
    </subcellularLocation>
</comment>
<evidence type="ECO:0000256" key="5">
    <source>
        <dbReference type="ARBA" id="ARBA00022692"/>
    </source>
</evidence>
<sequence length="318" mass="36027">MEREQDLIITVVLAIALPHRHCYSHSSANGEESDEKQSFSSKNKFSSRNASSKYDFVKVKVRLGDNADHYYVLSRFLLSRCGWMIMLQCGFDLENGQCWFIWNSFVRNWKFEPSPNINNQLSGPIAAEIGKLSELQTLELSSNQFVGGIPSSLGLLSQLSYLWLSKNNLSGQIPPLVTNLTGNNFLCTSPSEHCMDISKPLNGVKKFSLNIKKTGKGVLPKNEKDKIETGGPTAMMRFGWQNFLSFWPFQNFYQFNVVCAICNTEQPIGKQQIHCDECEICRVGGQENYFHCEKCGSCYLVTLRDNHLCGELHGHVHY</sequence>
<keyword evidence="15" id="KW-1185">Reference proteome</keyword>
<name>A0A445CJQ5_ARAHY</name>
<dbReference type="InterPro" id="IPR017921">
    <property type="entry name" value="Znf_CTCHY"/>
</dbReference>
<protein>
    <recommendedName>
        <fullName evidence="13">CTCHY-type domain-containing protein</fullName>
    </recommendedName>
</protein>
<dbReference type="InterPro" id="IPR001611">
    <property type="entry name" value="Leu-rich_rpt"/>
</dbReference>
<dbReference type="GO" id="GO:0012505">
    <property type="term" value="C:endomembrane system"/>
    <property type="evidence" value="ECO:0007669"/>
    <property type="project" value="UniProtKB-SubCell"/>
</dbReference>
<evidence type="ECO:0000313" key="14">
    <source>
        <dbReference type="EMBL" id="RYR51154.1"/>
    </source>
</evidence>
<dbReference type="InterPro" id="IPR032675">
    <property type="entry name" value="LRR_dom_sf"/>
</dbReference>
<dbReference type="GO" id="GO:0008270">
    <property type="term" value="F:zinc ion binding"/>
    <property type="evidence" value="ECO:0007669"/>
    <property type="project" value="UniProtKB-KW"/>
</dbReference>
<accession>A0A445CJQ5</accession>
<evidence type="ECO:0000256" key="8">
    <source>
        <dbReference type="ARBA" id="ARBA00022989"/>
    </source>
</evidence>
<dbReference type="InterPro" id="IPR051502">
    <property type="entry name" value="RLP_Defense_Trigger"/>
</dbReference>
<dbReference type="Gene3D" id="3.80.10.10">
    <property type="entry name" value="Ribonuclease Inhibitor"/>
    <property type="match status" value="1"/>
</dbReference>
<keyword evidence="3" id="KW-1003">Cell membrane</keyword>
<evidence type="ECO:0000256" key="7">
    <source>
        <dbReference type="ARBA" id="ARBA00022737"/>
    </source>
</evidence>
<dbReference type="Proteomes" id="UP000289738">
    <property type="component" value="Chromosome A06"/>
</dbReference>
<dbReference type="PANTHER" id="PTHR48062:SF52">
    <property type="entry name" value="RECEPTOR-LIKE PROTEIN 8-RELATED"/>
    <property type="match status" value="1"/>
</dbReference>
<keyword evidence="7" id="KW-0677">Repeat</keyword>
<evidence type="ECO:0000256" key="12">
    <source>
        <dbReference type="SAM" id="MobiDB-lite"/>
    </source>
</evidence>
<feature type="domain" description="CTCHY-type" evidence="13">
    <location>
        <begin position="254"/>
        <end position="317"/>
    </location>
</feature>
<comment type="caution">
    <text evidence="14">The sequence shown here is derived from an EMBL/GenBank/DDBJ whole genome shotgun (WGS) entry which is preliminary data.</text>
</comment>
<gene>
    <name evidence="14" type="ORF">Ahy_A06g026203</name>
</gene>
<evidence type="ECO:0000256" key="4">
    <source>
        <dbReference type="ARBA" id="ARBA00022614"/>
    </source>
</evidence>
<proteinExistence type="inferred from homology"/>
<dbReference type="SUPFAM" id="SSF161245">
    <property type="entry name" value="Zinc hairpin stack"/>
    <property type="match status" value="1"/>
</dbReference>
<feature type="region of interest" description="Disordered" evidence="12">
    <location>
        <begin position="26"/>
        <end position="47"/>
    </location>
</feature>
<keyword evidence="9" id="KW-0472">Membrane</keyword>
<dbReference type="EMBL" id="SDMP01000006">
    <property type="protein sequence ID" value="RYR51154.1"/>
    <property type="molecule type" value="Genomic_DNA"/>
</dbReference>
<evidence type="ECO:0000256" key="10">
    <source>
        <dbReference type="ARBA" id="ARBA00037847"/>
    </source>
</evidence>
<keyword evidence="6" id="KW-0732">Signal</keyword>
<dbReference type="AlphaFoldDB" id="A0A445CJQ5"/>